<dbReference type="KEGG" id="mfo:Metfor_0230"/>
<dbReference type="GeneID" id="14308903"/>
<dbReference type="eggNOG" id="arCOG07676">
    <property type="taxonomic scope" value="Archaea"/>
</dbReference>
<organism evidence="1 2">
    <name type="scientific">Methanoregula formicica (strain DSM 22288 / NBRC 105244 / SMSP)</name>
    <dbReference type="NCBI Taxonomy" id="593750"/>
    <lineage>
        <taxon>Archaea</taxon>
        <taxon>Methanobacteriati</taxon>
        <taxon>Methanobacteriota</taxon>
        <taxon>Stenosarchaea group</taxon>
        <taxon>Methanomicrobia</taxon>
        <taxon>Methanomicrobiales</taxon>
        <taxon>Methanoregulaceae</taxon>
        <taxon>Methanoregula</taxon>
    </lineage>
</organism>
<dbReference type="InParanoid" id="L0HBX8"/>
<dbReference type="HOGENOM" id="CLU_1850628_0_0_2"/>
<evidence type="ECO:0000313" key="2">
    <source>
        <dbReference type="Proteomes" id="UP000010824"/>
    </source>
</evidence>
<dbReference type="PROSITE" id="PS51257">
    <property type="entry name" value="PROKAR_LIPOPROTEIN"/>
    <property type="match status" value="1"/>
</dbReference>
<dbReference type="STRING" id="593750.Metfor_0230"/>
<dbReference type="EMBL" id="CP003167">
    <property type="protein sequence ID" value="AGB01311.1"/>
    <property type="molecule type" value="Genomic_DNA"/>
</dbReference>
<reference evidence="1 2" key="2">
    <citation type="journal article" date="2014" name="Genome Announc.">
        <title>Complete Genome Sequence of Methanoregula formicica SMSPT, a Mesophilic Hydrogenotrophic Methanogen Isolated from a Methanogenic Upflow Anaerobic Sludge Blanket Reactor.</title>
        <authorList>
            <person name="Yamamoto K."/>
            <person name="Tamaki H."/>
            <person name="Cadillo-Quiroz H."/>
            <person name="Imachi H."/>
            <person name="Kyrpides N."/>
            <person name="Woyke T."/>
            <person name="Goodwin L."/>
            <person name="Zinder S.H."/>
            <person name="Kamagata Y."/>
            <person name="Liu W.T."/>
        </authorList>
    </citation>
    <scope>NUCLEOTIDE SEQUENCE [LARGE SCALE GENOMIC DNA]</scope>
    <source>
        <strain evidence="2">DSM 22288 / NBRC 105244 / SMSP</strain>
    </source>
</reference>
<dbReference type="RefSeq" id="WP_015284275.1">
    <property type="nucleotide sequence ID" value="NC_019943.1"/>
</dbReference>
<evidence type="ECO:0000313" key="1">
    <source>
        <dbReference type="EMBL" id="AGB01311.1"/>
    </source>
</evidence>
<proteinExistence type="predicted"/>
<accession>L0HBX8</accession>
<keyword evidence="2" id="KW-1185">Reference proteome</keyword>
<protein>
    <submittedName>
        <fullName evidence="1">Uncharacterized protein</fullName>
    </submittedName>
</protein>
<reference evidence="2" key="1">
    <citation type="submission" date="2011-12" db="EMBL/GenBank/DDBJ databases">
        <title>Complete sequence of Methanoregula formicicum SMSP.</title>
        <authorList>
            <person name="Lucas S."/>
            <person name="Han J."/>
            <person name="Lapidus A."/>
            <person name="Cheng J.-F."/>
            <person name="Goodwin L."/>
            <person name="Pitluck S."/>
            <person name="Peters L."/>
            <person name="Ovchinnikova G."/>
            <person name="Teshima H."/>
            <person name="Detter J.C."/>
            <person name="Han C."/>
            <person name="Tapia R."/>
            <person name="Land M."/>
            <person name="Hauser L."/>
            <person name="Kyrpides N."/>
            <person name="Ivanova N."/>
            <person name="Pagani I."/>
            <person name="Imachi H."/>
            <person name="Tamaki H."/>
            <person name="Sekiguchi Y."/>
            <person name="Kamagata Y."/>
            <person name="Cadillo-Quiroz H."/>
            <person name="Zinder S."/>
            <person name="Liu W.-T."/>
            <person name="Woyke T."/>
        </authorList>
    </citation>
    <scope>NUCLEOTIDE SEQUENCE [LARGE SCALE GENOMIC DNA]</scope>
    <source>
        <strain evidence="2">DSM 22288 / NBRC 105244 / SMSP</strain>
    </source>
</reference>
<name>L0HBX8_METFS</name>
<dbReference type="Proteomes" id="UP000010824">
    <property type="component" value="Chromosome"/>
</dbReference>
<dbReference type="AlphaFoldDB" id="L0HBX8"/>
<gene>
    <name evidence="1" type="ordered locus">Metfor_0230</name>
</gene>
<sequence length="159" mass="17246" precursor="true">MQARYRFALPVLVVLFLVFAGCIHPSADSTTPATSQTIVTPLPLTSATACSLTPGPRQTLPAYEDVSITVDRNTITDEPTITVRFDGGLGNGMVQRMTVTMIRSDCVTEQQFRDNPVVGTSITQMGTLGTDRVIVVLVMTSGDQYTVIDQNYPFPVRMG</sequence>